<proteinExistence type="predicted"/>
<dbReference type="Gene3D" id="1.20.910.10">
    <property type="entry name" value="Heme oxygenase-like"/>
    <property type="match status" value="1"/>
</dbReference>
<organism evidence="1">
    <name type="scientific">Streptomyces sp. NBC_00003</name>
    <dbReference type="NCBI Taxonomy" id="2903608"/>
    <lineage>
        <taxon>Bacteria</taxon>
        <taxon>Bacillati</taxon>
        <taxon>Actinomycetota</taxon>
        <taxon>Actinomycetes</taxon>
        <taxon>Kitasatosporales</taxon>
        <taxon>Streptomycetaceae</taxon>
        <taxon>Streptomyces</taxon>
    </lineage>
</organism>
<dbReference type="SUPFAM" id="SSF48613">
    <property type="entry name" value="Heme oxygenase-like"/>
    <property type="match status" value="1"/>
</dbReference>
<reference evidence="1" key="1">
    <citation type="submission" date="2022-10" db="EMBL/GenBank/DDBJ databases">
        <title>The complete genomes of actinobacterial strains from the NBC collection.</title>
        <authorList>
            <person name="Joergensen T.S."/>
            <person name="Alvarez Arevalo M."/>
            <person name="Sterndorff E.B."/>
            <person name="Faurdal D."/>
            <person name="Vuksanovic O."/>
            <person name="Mourched A.-S."/>
            <person name="Charusanti P."/>
            <person name="Shaw S."/>
            <person name="Blin K."/>
            <person name="Weber T."/>
        </authorList>
    </citation>
    <scope>NUCLEOTIDE SEQUENCE</scope>
    <source>
        <strain evidence="1">NBC_00003</strain>
    </source>
</reference>
<dbReference type="InterPro" id="IPR016084">
    <property type="entry name" value="Haem_Oase-like_multi-hlx"/>
</dbReference>
<sequence>MTRQTRTAKDIIAATSAALTPAADDNRLVPLVEAGTAPLSALAGLALEQRHIIASDRRAFELLAERSGKGTACAEFFGSLAVGETLALERLGAYESACGLTAEAIGRYEPKAGCQAYPAYVAWLALNGEPPSVALALTANFAAWGGYCARVAAALRTRYGFTDRACGFFDFFAGPAPELEQQAVAAVAAGSDDEHGEGVGSGAHYGRLLQTYESMFWNTLAEA</sequence>
<gene>
    <name evidence="1" type="ORF">OG549_36225</name>
</gene>
<name>A0AAU2VDW6_9ACTN</name>
<dbReference type="EMBL" id="CP108318">
    <property type="protein sequence ID" value="WTW65651.1"/>
    <property type="molecule type" value="Genomic_DNA"/>
</dbReference>
<accession>A0AAU2VDW6</accession>
<protein>
    <submittedName>
        <fullName evidence="1">Transcriptional regulator</fullName>
    </submittedName>
</protein>
<evidence type="ECO:0000313" key="1">
    <source>
        <dbReference type="EMBL" id="WTW65651.1"/>
    </source>
</evidence>
<dbReference type="AlphaFoldDB" id="A0AAU2VDW6"/>